<dbReference type="RefSeq" id="WP_096054209.1">
    <property type="nucleotide sequence ID" value="NZ_CP023344.1"/>
</dbReference>
<organism evidence="3 4">
    <name type="scientific">Nibricoccus aquaticus</name>
    <dbReference type="NCBI Taxonomy" id="2576891"/>
    <lineage>
        <taxon>Bacteria</taxon>
        <taxon>Pseudomonadati</taxon>
        <taxon>Verrucomicrobiota</taxon>
        <taxon>Opitutia</taxon>
        <taxon>Opitutales</taxon>
        <taxon>Opitutaceae</taxon>
        <taxon>Nibricoccus</taxon>
    </lineage>
</organism>
<dbReference type="InterPro" id="IPR029063">
    <property type="entry name" value="SAM-dependent_MTases_sf"/>
</dbReference>
<dbReference type="PANTHER" id="PTHR12049">
    <property type="entry name" value="PROTEIN ARGININE METHYLTRANSFERASE NDUFAF7, MITOCHONDRIAL"/>
    <property type="match status" value="1"/>
</dbReference>
<dbReference type="OrthoDB" id="9794208at2"/>
<gene>
    <name evidence="3" type="ORF">CMV30_00495</name>
</gene>
<evidence type="ECO:0000313" key="4">
    <source>
        <dbReference type="Proteomes" id="UP000217265"/>
    </source>
</evidence>
<protein>
    <recommendedName>
        <fullName evidence="5">SAM-dependent methyltransferase</fullName>
    </recommendedName>
</protein>
<keyword evidence="2" id="KW-0808">Transferase</keyword>
<evidence type="ECO:0000256" key="2">
    <source>
        <dbReference type="ARBA" id="ARBA00022679"/>
    </source>
</evidence>
<dbReference type="SUPFAM" id="SSF53335">
    <property type="entry name" value="S-adenosyl-L-methionine-dependent methyltransferases"/>
    <property type="match status" value="1"/>
</dbReference>
<dbReference type="InterPro" id="IPR003788">
    <property type="entry name" value="NDUFAF7"/>
</dbReference>
<dbReference type="InterPro" id="IPR038375">
    <property type="entry name" value="NDUFAF7_sf"/>
</dbReference>
<dbReference type="GO" id="GO:0035243">
    <property type="term" value="F:protein-arginine omega-N symmetric methyltransferase activity"/>
    <property type="evidence" value="ECO:0007669"/>
    <property type="project" value="TreeGrafter"/>
</dbReference>
<dbReference type="GO" id="GO:0032259">
    <property type="term" value="P:methylation"/>
    <property type="evidence" value="ECO:0007669"/>
    <property type="project" value="UniProtKB-KW"/>
</dbReference>
<dbReference type="PANTHER" id="PTHR12049:SF7">
    <property type="entry name" value="PROTEIN ARGININE METHYLTRANSFERASE NDUFAF7, MITOCHONDRIAL"/>
    <property type="match status" value="1"/>
</dbReference>
<dbReference type="Proteomes" id="UP000217265">
    <property type="component" value="Chromosome"/>
</dbReference>
<proteinExistence type="predicted"/>
<reference evidence="3 4" key="1">
    <citation type="submission" date="2017-09" db="EMBL/GenBank/DDBJ databases">
        <title>Complete genome sequence of Verrucomicrobial strain HZ-65, isolated from freshwater.</title>
        <authorList>
            <person name="Choi A."/>
        </authorList>
    </citation>
    <scope>NUCLEOTIDE SEQUENCE [LARGE SCALE GENOMIC DNA]</scope>
    <source>
        <strain evidence="3 4">HZ-65</strain>
    </source>
</reference>
<evidence type="ECO:0000256" key="1">
    <source>
        <dbReference type="ARBA" id="ARBA00022603"/>
    </source>
</evidence>
<sequence length="355" mass="38783">MSAANVPTPPPSPAFLDVFRQRAASSGGVLTFADFMSLALYHPQLGYYRRDRPRVGRSASTDFYTATSSGPLFGELIVAACVKLLGPQADPRRHTFVEIGAEPGCGILSDVAHPFAATHTLRVGEPLDLQQFTNSTHSATPSGPSPLIVFSNELFDAQPFRRFVTRSGQWRELGVTVNSDNQLHETELPTPFSPFTFHSSNLPPASAYPDGYHLDLPLASVSLAAELAAQPWSGLFIACDYGKSWRELTEATPQGTARAYHQHQQSNDLLARPGEQDLTCHVCWDWLADALAHHGFAAPTVESQESFLIHHAGDFIAQLTAAEAPRLSPRKLSLMQLLHPANMGQKFQVLHALRP</sequence>
<dbReference type="AlphaFoldDB" id="A0A290Q251"/>
<dbReference type="EMBL" id="CP023344">
    <property type="protein sequence ID" value="ATC62574.1"/>
    <property type="molecule type" value="Genomic_DNA"/>
</dbReference>
<keyword evidence="1" id="KW-0489">Methyltransferase</keyword>
<name>A0A290Q251_9BACT</name>
<accession>A0A290Q251</accession>
<keyword evidence="4" id="KW-1185">Reference proteome</keyword>
<dbReference type="Gene3D" id="3.40.50.12710">
    <property type="match status" value="1"/>
</dbReference>
<evidence type="ECO:0008006" key="5">
    <source>
        <dbReference type="Google" id="ProtNLM"/>
    </source>
</evidence>
<dbReference type="Pfam" id="PF02636">
    <property type="entry name" value="Methyltransf_28"/>
    <property type="match status" value="1"/>
</dbReference>
<evidence type="ECO:0000313" key="3">
    <source>
        <dbReference type="EMBL" id="ATC62574.1"/>
    </source>
</evidence>
<dbReference type="KEGG" id="vbh:CMV30_00495"/>